<protein>
    <submittedName>
        <fullName evidence="1">Uncharacterized protein</fullName>
    </submittedName>
</protein>
<dbReference type="EMBL" id="MLAU01003711">
    <property type="protein sequence ID" value="OIW19850.1"/>
    <property type="molecule type" value="Genomic_DNA"/>
</dbReference>
<comment type="caution">
    <text evidence="1">The sequence shown here is derived from an EMBL/GenBank/DDBJ whole genome shotgun (WGS) entry which is preliminary data.</text>
</comment>
<name>A0A394D886_LUPAN</name>
<evidence type="ECO:0000313" key="2">
    <source>
        <dbReference type="Proteomes" id="UP000188354"/>
    </source>
</evidence>
<dbReference type="Proteomes" id="UP000188354">
    <property type="component" value="Unassembled WGS sequence"/>
</dbReference>
<organism evidence="1 2">
    <name type="scientific">Lupinus angustifolius</name>
    <name type="common">Narrow-leaved blue lupine</name>
    <dbReference type="NCBI Taxonomy" id="3871"/>
    <lineage>
        <taxon>Eukaryota</taxon>
        <taxon>Viridiplantae</taxon>
        <taxon>Streptophyta</taxon>
        <taxon>Embryophyta</taxon>
        <taxon>Tracheophyta</taxon>
        <taxon>Spermatophyta</taxon>
        <taxon>Magnoliopsida</taxon>
        <taxon>eudicotyledons</taxon>
        <taxon>Gunneridae</taxon>
        <taxon>Pentapetalae</taxon>
        <taxon>rosids</taxon>
        <taxon>fabids</taxon>
        <taxon>Fabales</taxon>
        <taxon>Fabaceae</taxon>
        <taxon>Papilionoideae</taxon>
        <taxon>50 kb inversion clade</taxon>
        <taxon>genistoids sensu lato</taxon>
        <taxon>core genistoids</taxon>
        <taxon>Genisteae</taxon>
        <taxon>Lupinus</taxon>
    </lineage>
</organism>
<proteinExistence type="predicted"/>
<gene>
    <name evidence="1" type="ORF">TanjilG_27216</name>
</gene>
<sequence>MMWGVLDSSKKDQVPVQHDPRGVMGAQRVAPASNDEAFVHSVLRQTSPRRIITRVVKKDIHRGLDLIVVEADRLFVTYQAKREVRARRRVLVLEHAITPPVEEHIAREELVPYPLVTIIDSDTEVEEDLMSPSLKTLA</sequence>
<dbReference type="AlphaFoldDB" id="A0A394D886"/>
<evidence type="ECO:0000313" key="1">
    <source>
        <dbReference type="EMBL" id="OIW19850.1"/>
    </source>
</evidence>
<accession>A0A394D886</accession>
<keyword evidence="2" id="KW-1185">Reference proteome</keyword>
<reference evidence="1 2" key="1">
    <citation type="journal article" date="2017" name="Plant Biotechnol. J.">
        <title>A comprehensive draft genome sequence for lupin (Lupinus angustifolius), an emerging health food: insights into plant-microbe interactions and legume evolution.</title>
        <authorList>
            <person name="Hane J.K."/>
            <person name="Ming Y."/>
            <person name="Kamphuis L.G."/>
            <person name="Nelson M.N."/>
            <person name="Garg G."/>
            <person name="Atkins C.A."/>
            <person name="Bayer P.E."/>
            <person name="Bravo A."/>
            <person name="Bringans S."/>
            <person name="Cannon S."/>
            <person name="Edwards D."/>
            <person name="Foley R."/>
            <person name="Gao L.L."/>
            <person name="Harrison M.J."/>
            <person name="Huang W."/>
            <person name="Hurgobin B."/>
            <person name="Li S."/>
            <person name="Liu C.W."/>
            <person name="McGrath A."/>
            <person name="Morahan G."/>
            <person name="Murray J."/>
            <person name="Weller J."/>
            <person name="Jian J."/>
            <person name="Singh K.B."/>
        </authorList>
    </citation>
    <scope>NUCLEOTIDE SEQUENCE [LARGE SCALE GENOMIC DNA]</scope>
    <source>
        <strain evidence="2">cv. Tanjil</strain>
        <tissue evidence="1">Whole plant</tissue>
    </source>
</reference>
<dbReference type="Gramene" id="OIW19850">
    <property type="protein sequence ID" value="OIW19850"/>
    <property type="gene ID" value="TanjilG_27216"/>
</dbReference>